<sequence length="165" mass="18015">MKFISLFFLTVALVFQVVSGSEELVPATLEWDLTHTLGWSKQEIKTMTRLLTTIDRISTIVTGEPQMDPATVALVAEFQSDAHALIATPALLRASATGPTGFAGLVEKLLMGLIDLVDKLKKATEGNDFFTKVLGKAGIRLKVLLSNLEIEAKKHKKAHKHLIGH</sequence>
<dbReference type="Proteomes" id="UP000078561">
    <property type="component" value="Unassembled WGS sequence"/>
</dbReference>
<dbReference type="InParanoid" id="A0A163J5C3"/>
<feature type="chain" id="PRO_5007843255" evidence="1">
    <location>
        <begin position="21"/>
        <end position="165"/>
    </location>
</feature>
<dbReference type="EMBL" id="LT552921">
    <property type="protein sequence ID" value="SAL99550.1"/>
    <property type="molecule type" value="Genomic_DNA"/>
</dbReference>
<gene>
    <name evidence="2" type="primary">ABSGL_05195.1 scaffold 6851</name>
</gene>
<feature type="signal peptide" evidence="1">
    <location>
        <begin position="1"/>
        <end position="20"/>
    </location>
</feature>
<evidence type="ECO:0000256" key="1">
    <source>
        <dbReference type="SAM" id="SignalP"/>
    </source>
</evidence>
<dbReference type="AlphaFoldDB" id="A0A163J5C3"/>
<evidence type="ECO:0000313" key="2">
    <source>
        <dbReference type="EMBL" id="SAL99550.1"/>
    </source>
</evidence>
<proteinExistence type="predicted"/>
<accession>A0A163J5C3</accession>
<protein>
    <submittedName>
        <fullName evidence="2">Uncharacterized protein</fullName>
    </submittedName>
</protein>
<organism evidence="2">
    <name type="scientific">Absidia glauca</name>
    <name type="common">Pin mould</name>
    <dbReference type="NCBI Taxonomy" id="4829"/>
    <lineage>
        <taxon>Eukaryota</taxon>
        <taxon>Fungi</taxon>
        <taxon>Fungi incertae sedis</taxon>
        <taxon>Mucoromycota</taxon>
        <taxon>Mucoromycotina</taxon>
        <taxon>Mucoromycetes</taxon>
        <taxon>Mucorales</taxon>
        <taxon>Cunninghamellaceae</taxon>
        <taxon>Absidia</taxon>
    </lineage>
</organism>
<evidence type="ECO:0000313" key="3">
    <source>
        <dbReference type="Proteomes" id="UP000078561"/>
    </source>
</evidence>
<keyword evidence="1" id="KW-0732">Signal</keyword>
<reference evidence="2" key="1">
    <citation type="submission" date="2016-04" db="EMBL/GenBank/DDBJ databases">
        <authorList>
            <person name="Evans L.H."/>
            <person name="Alamgir A."/>
            <person name="Owens N."/>
            <person name="Weber N.D."/>
            <person name="Virtaneva K."/>
            <person name="Barbian K."/>
            <person name="Babar A."/>
            <person name="Rosenke K."/>
        </authorList>
    </citation>
    <scope>NUCLEOTIDE SEQUENCE [LARGE SCALE GENOMIC DNA]</scope>
    <source>
        <strain evidence="2">CBS 101.48</strain>
    </source>
</reference>
<keyword evidence="3" id="KW-1185">Reference proteome</keyword>
<name>A0A163J5C3_ABSGL</name>